<dbReference type="InterPro" id="IPR042172">
    <property type="entry name" value="Adenosylhomocyst_ase-like_sf"/>
</dbReference>
<evidence type="ECO:0000256" key="1">
    <source>
        <dbReference type="SAM" id="MobiDB-lite"/>
    </source>
</evidence>
<dbReference type="Gene3D" id="3.40.50.1480">
    <property type="entry name" value="Adenosylhomocysteinase-like"/>
    <property type="match status" value="1"/>
</dbReference>
<dbReference type="Proteomes" id="UP001057375">
    <property type="component" value="Unassembled WGS sequence"/>
</dbReference>
<feature type="compositionally biased region" description="Low complexity" evidence="1">
    <location>
        <begin position="182"/>
        <end position="199"/>
    </location>
</feature>
<comment type="caution">
    <text evidence="2">The sequence shown here is derived from an EMBL/GenBank/DDBJ whole genome shotgun (WGS) entry which is preliminary data.</text>
</comment>
<dbReference type="Pfam" id="PF05221">
    <property type="entry name" value="AdoHcyase"/>
    <property type="match status" value="1"/>
</dbReference>
<feature type="compositionally biased region" description="Low complexity" evidence="1">
    <location>
        <begin position="104"/>
        <end position="118"/>
    </location>
</feature>
<protein>
    <submittedName>
        <fullName evidence="2">Adenosylhomocysteinase-like protein</fullName>
    </submittedName>
</protein>
<name>A0ABQ5L0I5_9EUKA</name>
<dbReference type="InterPro" id="IPR000043">
    <property type="entry name" value="Adenosylhomocysteinase-like"/>
</dbReference>
<proteinExistence type="predicted"/>
<accession>A0ABQ5L0I5</accession>
<keyword evidence="3" id="KW-1185">Reference proteome</keyword>
<reference evidence="2" key="1">
    <citation type="submission" date="2022-03" db="EMBL/GenBank/DDBJ databases">
        <title>Draft genome sequence of Aduncisulcus paluster, a free-living microaerophilic Fornicata.</title>
        <authorList>
            <person name="Yuyama I."/>
            <person name="Kume K."/>
            <person name="Tamura T."/>
            <person name="Inagaki Y."/>
            <person name="Hashimoto T."/>
        </authorList>
    </citation>
    <scope>NUCLEOTIDE SEQUENCE</scope>
    <source>
        <strain evidence="2">NY0171</strain>
    </source>
</reference>
<feature type="region of interest" description="Disordered" evidence="1">
    <location>
        <begin position="104"/>
        <end position="123"/>
    </location>
</feature>
<feature type="compositionally biased region" description="Low complexity" evidence="1">
    <location>
        <begin position="69"/>
        <end position="82"/>
    </location>
</feature>
<dbReference type="PANTHER" id="PTHR23420:SF0">
    <property type="entry name" value="ADENOSYLHOMOCYSTEINASE"/>
    <property type="match status" value="1"/>
</dbReference>
<organism evidence="2 3">
    <name type="scientific">Aduncisulcus paluster</name>
    <dbReference type="NCBI Taxonomy" id="2918883"/>
    <lineage>
        <taxon>Eukaryota</taxon>
        <taxon>Metamonada</taxon>
        <taxon>Carpediemonas-like organisms</taxon>
        <taxon>Aduncisulcus</taxon>
    </lineage>
</organism>
<evidence type="ECO:0000313" key="2">
    <source>
        <dbReference type="EMBL" id="GKT37239.1"/>
    </source>
</evidence>
<feature type="region of interest" description="Disordered" evidence="1">
    <location>
        <begin position="1"/>
        <end position="21"/>
    </location>
</feature>
<dbReference type="PANTHER" id="PTHR23420">
    <property type="entry name" value="ADENOSYLHOMOCYSTEINASE"/>
    <property type="match status" value="1"/>
</dbReference>
<feature type="non-terminal residue" evidence="2">
    <location>
        <position position="1"/>
    </location>
</feature>
<dbReference type="EMBL" id="BQXS01011427">
    <property type="protein sequence ID" value="GKT37239.1"/>
    <property type="molecule type" value="Genomic_DNA"/>
</dbReference>
<sequence length="328" mass="34523">KGNKGSKKWQTLQPSPHLHSAQGQTWISRLFGTVGHSSAGGSDGKKRKNKRKGLMSFFGSSSSRLHPISGSHSGSSSSSHSSFGRLKHDPLGSLHHLKMIPSSYSTHTHSTSVSGAASPHLSQFPHLTHSAHHHNYAHTIHSSARMLGSTAISAGAGAGPSGGPSGVASGVASAGIMGFSNPGSASTSGSTSPLSSTTGDYSTRSLKQQYGEHGEYVLARRVIFPSGKWIVLSDATELTYQLNGGGMNITSSFKMCVTILCAVEMYTAPSQKYSPGGVYNVPKSLDELVARLHLPMGGIELSQLTAEQTRFLGIPTPEGPYKQDDYAY</sequence>
<feature type="region of interest" description="Disordered" evidence="1">
    <location>
        <begin position="182"/>
        <end position="201"/>
    </location>
</feature>
<gene>
    <name evidence="2" type="ORF">ADUPG1_010066</name>
</gene>
<evidence type="ECO:0000313" key="3">
    <source>
        <dbReference type="Proteomes" id="UP001057375"/>
    </source>
</evidence>
<feature type="region of interest" description="Disordered" evidence="1">
    <location>
        <begin position="57"/>
        <end position="90"/>
    </location>
</feature>
<dbReference type="SUPFAM" id="SSF52283">
    <property type="entry name" value="Formate/glycerate dehydrogenase catalytic domain-like"/>
    <property type="match status" value="1"/>
</dbReference>